<evidence type="ECO:0000313" key="3">
    <source>
        <dbReference type="Proteomes" id="UP001611383"/>
    </source>
</evidence>
<keyword evidence="3" id="KW-1185">Reference proteome</keyword>
<accession>A0ABY9X9I6</accession>
<dbReference type="Proteomes" id="UP001611383">
    <property type="component" value="Chromosome"/>
</dbReference>
<protein>
    <recommendedName>
        <fullName evidence="4">Lipoprotein</fullName>
    </recommendedName>
</protein>
<proteinExistence type="predicted"/>
<feature type="region of interest" description="Disordered" evidence="1">
    <location>
        <begin position="102"/>
        <end position="127"/>
    </location>
</feature>
<organism evidence="2 3">
    <name type="scientific">Archangium minus</name>
    <dbReference type="NCBI Taxonomy" id="83450"/>
    <lineage>
        <taxon>Bacteria</taxon>
        <taxon>Pseudomonadati</taxon>
        <taxon>Myxococcota</taxon>
        <taxon>Myxococcia</taxon>
        <taxon>Myxococcales</taxon>
        <taxon>Cystobacterineae</taxon>
        <taxon>Archangiaceae</taxon>
        <taxon>Archangium</taxon>
    </lineage>
</organism>
<evidence type="ECO:0008006" key="4">
    <source>
        <dbReference type="Google" id="ProtNLM"/>
    </source>
</evidence>
<feature type="compositionally biased region" description="Basic and acidic residues" evidence="1">
    <location>
        <begin position="102"/>
        <end position="113"/>
    </location>
</feature>
<dbReference type="EMBL" id="CP043494">
    <property type="protein sequence ID" value="WNG52054.1"/>
    <property type="molecule type" value="Genomic_DNA"/>
</dbReference>
<name>A0ABY9X9I6_9BACT</name>
<feature type="compositionally biased region" description="Polar residues" evidence="1">
    <location>
        <begin position="115"/>
        <end position="127"/>
    </location>
</feature>
<evidence type="ECO:0000313" key="2">
    <source>
        <dbReference type="EMBL" id="WNG52054.1"/>
    </source>
</evidence>
<reference evidence="2 3" key="1">
    <citation type="submission" date="2019-08" db="EMBL/GenBank/DDBJ databases">
        <title>Archangium and Cystobacter genomes.</title>
        <authorList>
            <person name="Chen I.-C.K."/>
            <person name="Wielgoss S."/>
        </authorList>
    </citation>
    <scope>NUCLEOTIDE SEQUENCE [LARGE SCALE GENOMIC DNA]</scope>
    <source>
        <strain evidence="2 3">Cbm 6</strain>
    </source>
</reference>
<gene>
    <name evidence="2" type="ORF">F0U60_54080</name>
</gene>
<evidence type="ECO:0000256" key="1">
    <source>
        <dbReference type="SAM" id="MobiDB-lite"/>
    </source>
</evidence>
<sequence length="127" mass="14016">MKPSAEQEGQPFLYVRVTTIRIADEMLFAYTVQVELRQHVRIERESPFIKGGHARVASATTGSDGAMGYAGRGVFARSVTGRIEEFIDNFALAYLKSKDIERAEGPGEPKAQEPKGSTKSMHQSVQL</sequence>